<dbReference type="RefSeq" id="WP_330157964.1">
    <property type="nucleotide sequence ID" value="NZ_BAAAJA010000031.1"/>
</dbReference>
<dbReference type="InterPro" id="IPR058807">
    <property type="entry name" value="ScoMcrA_N"/>
</dbReference>
<comment type="caution">
    <text evidence="2">The sequence shown here is derived from an EMBL/GenBank/DDBJ whole genome shotgun (WGS) entry which is preliminary data.</text>
</comment>
<evidence type="ECO:0000313" key="3">
    <source>
        <dbReference type="Proteomes" id="UP001348641"/>
    </source>
</evidence>
<dbReference type="Pfam" id="PF01844">
    <property type="entry name" value="HNH"/>
    <property type="match status" value="1"/>
</dbReference>
<dbReference type="GO" id="GO:0004519">
    <property type="term" value="F:endonuclease activity"/>
    <property type="evidence" value="ECO:0007669"/>
    <property type="project" value="UniProtKB-KW"/>
</dbReference>
<proteinExistence type="predicted"/>
<reference evidence="2 3" key="1">
    <citation type="submission" date="2023-07" db="EMBL/GenBank/DDBJ databases">
        <authorList>
            <person name="Girao M."/>
            <person name="Carvalho M.F."/>
        </authorList>
    </citation>
    <scope>NUCLEOTIDE SEQUENCE [LARGE SCALE GENOMIC DNA]</scope>
    <source>
        <strain evidence="2 3">66/93</strain>
    </source>
</reference>
<dbReference type="Proteomes" id="UP001348641">
    <property type="component" value="Unassembled WGS sequence"/>
</dbReference>
<accession>A0ABU7KNC1</accession>
<dbReference type="Gene3D" id="1.10.30.50">
    <property type="match status" value="1"/>
</dbReference>
<dbReference type="InterPro" id="IPR002711">
    <property type="entry name" value="HNH"/>
</dbReference>
<gene>
    <name evidence="2" type="ORF">Q8A49_09750</name>
</gene>
<keyword evidence="2" id="KW-0540">Nuclease</keyword>
<keyword evidence="2" id="KW-0255">Endonuclease</keyword>
<sequence length="333" mass="37323">MSLADITHDAVLKAIAEYDELGRDVFLDTYGFKPARSYTLLHEGREYDPKAVLEFAHDYAHSAPHPDPKFSSEAATAAMKLQNLGFAVRSTRNPNWAWDELVLACDLVARNAWKGMDANKPEVINLSNLLQRLPLHPESERAPTFRNPNGVGRKTHDIATAHPDHTGARTNGGQLDREVLQAFLEEPERMHAAARSIREGVLSGELSGLPVPEEEADEEASALEGRLLVRKHYARERNRKLRAQKVDQARSRGLPVACEACGFDFGRTYGDRGSNYIEVHHIVPLHHIGESRTRLQDLALMCANCHRMIHVSKPWLTVDQLSALVEEQLRARS</sequence>
<dbReference type="CDD" id="cd00085">
    <property type="entry name" value="HNHc"/>
    <property type="match status" value="1"/>
</dbReference>
<protein>
    <submittedName>
        <fullName evidence="2">HNH endonuclease</fullName>
    </submittedName>
</protein>
<organism evidence="2 3">
    <name type="scientific">Nocardiopsis tropica</name>
    <dbReference type="NCBI Taxonomy" id="109330"/>
    <lineage>
        <taxon>Bacteria</taxon>
        <taxon>Bacillati</taxon>
        <taxon>Actinomycetota</taxon>
        <taxon>Actinomycetes</taxon>
        <taxon>Streptosporangiales</taxon>
        <taxon>Nocardiopsidaceae</taxon>
        <taxon>Nocardiopsis</taxon>
    </lineage>
</organism>
<feature type="domain" description="HNH nuclease" evidence="1">
    <location>
        <begin position="240"/>
        <end position="307"/>
    </location>
</feature>
<evidence type="ECO:0000313" key="2">
    <source>
        <dbReference type="EMBL" id="MEE2050780.1"/>
    </source>
</evidence>
<dbReference type="SMART" id="SM00507">
    <property type="entry name" value="HNHc"/>
    <property type="match status" value="1"/>
</dbReference>
<dbReference type="EMBL" id="JAUUCC010000019">
    <property type="protein sequence ID" value="MEE2050780.1"/>
    <property type="molecule type" value="Genomic_DNA"/>
</dbReference>
<dbReference type="Pfam" id="PF26345">
    <property type="entry name" value="ScoMcrA_N"/>
    <property type="match status" value="1"/>
</dbReference>
<name>A0ABU7KNC1_9ACTN</name>
<keyword evidence="2" id="KW-0378">Hydrolase</keyword>
<evidence type="ECO:0000259" key="1">
    <source>
        <dbReference type="SMART" id="SM00507"/>
    </source>
</evidence>
<dbReference type="InterPro" id="IPR003615">
    <property type="entry name" value="HNH_nuc"/>
</dbReference>